<dbReference type="WBParaSite" id="L893_g11228.t1">
    <property type="protein sequence ID" value="L893_g11228.t1"/>
    <property type="gene ID" value="L893_g11228"/>
</dbReference>
<dbReference type="Proteomes" id="UP000095287">
    <property type="component" value="Unplaced"/>
</dbReference>
<accession>A0A1I7Y0M6</accession>
<dbReference type="AlphaFoldDB" id="A0A1I7Y0M6"/>
<feature type="compositionally biased region" description="Basic and acidic residues" evidence="1">
    <location>
        <begin position="270"/>
        <end position="281"/>
    </location>
</feature>
<name>A0A1I7Y0M6_9BILA</name>
<protein>
    <submittedName>
        <fullName evidence="4">Translocon-associated protein subunit alpha</fullName>
    </submittedName>
</protein>
<feature type="region of interest" description="Disordered" evidence="1">
    <location>
        <begin position="330"/>
        <end position="355"/>
    </location>
</feature>
<feature type="compositionally biased region" description="Basic residues" evidence="1">
    <location>
        <begin position="339"/>
        <end position="349"/>
    </location>
</feature>
<feature type="signal peptide" evidence="2">
    <location>
        <begin position="1"/>
        <end position="18"/>
    </location>
</feature>
<evidence type="ECO:0000313" key="4">
    <source>
        <dbReference type="WBParaSite" id="L893_g11228.t1"/>
    </source>
</evidence>
<feature type="compositionally biased region" description="Basic and acidic residues" evidence="1">
    <location>
        <begin position="303"/>
        <end position="315"/>
    </location>
</feature>
<evidence type="ECO:0000256" key="1">
    <source>
        <dbReference type="SAM" id="MobiDB-lite"/>
    </source>
</evidence>
<evidence type="ECO:0000256" key="2">
    <source>
        <dbReference type="SAM" id="SignalP"/>
    </source>
</evidence>
<feature type="region of interest" description="Disordered" evidence="1">
    <location>
        <begin position="263"/>
        <end position="315"/>
    </location>
</feature>
<keyword evidence="2" id="KW-0732">Signal</keyword>
<proteinExistence type="predicted"/>
<reference evidence="4" key="1">
    <citation type="submission" date="2016-11" db="UniProtKB">
        <authorList>
            <consortium name="WormBaseParasite"/>
        </authorList>
    </citation>
    <scope>IDENTIFICATION</scope>
</reference>
<organism evidence="3 4">
    <name type="scientific">Steinernema glaseri</name>
    <dbReference type="NCBI Taxonomy" id="37863"/>
    <lineage>
        <taxon>Eukaryota</taxon>
        <taxon>Metazoa</taxon>
        <taxon>Ecdysozoa</taxon>
        <taxon>Nematoda</taxon>
        <taxon>Chromadorea</taxon>
        <taxon>Rhabditida</taxon>
        <taxon>Tylenchina</taxon>
        <taxon>Panagrolaimomorpha</taxon>
        <taxon>Strongyloidoidea</taxon>
        <taxon>Steinernematidae</taxon>
        <taxon>Steinernema</taxon>
    </lineage>
</organism>
<sequence length="355" mass="39527">MSSLHVFVFAYFVVVVLSLLEKTRPATSNGSESYLLGLRKPTKAKVSISLEASCLASSKDEFDNRLIFCYEKVNTKEFQCDKETYDLRFSQPDGSTLAVNYRGQDSQTLAPVNGTYRFDFDLDLGNGTNASPSMPKLTNYEHWDGSYFYALRYALVRRGDDCNATISFLNKDASNPAEIIEQLKRKGVTVPSLTPEEPGTPLWIIILPVSLVAFVVLDRLLVRHQAQEEEEGDAAPSDAYSYTYALSRRFSGFSADSEGVEGLEVSGYTEDPRNDKVRGESEVPGYAEVSPNAKDPGSSKDAGNPEDKEEPDKELVQGLLGFRNALKSPFFRGKELRPTGRRARRIPRPGRRESD</sequence>
<evidence type="ECO:0000313" key="3">
    <source>
        <dbReference type="Proteomes" id="UP000095287"/>
    </source>
</evidence>
<feature type="chain" id="PRO_5009311571" evidence="2">
    <location>
        <begin position="19"/>
        <end position="355"/>
    </location>
</feature>
<keyword evidence="3" id="KW-1185">Reference proteome</keyword>